<evidence type="ECO:0000313" key="8">
    <source>
        <dbReference type="EMBL" id="CAA9515954.1"/>
    </source>
</evidence>
<feature type="transmembrane region" description="Helical" evidence="6">
    <location>
        <begin position="97"/>
        <end position="118"/>
    </location>
</feature>
<feature type="transmembrane region" description="Helical" evidence="6">
    <location>
        <begin position="153"/>
        <end position="174"/>
    </location>
</feature>
<dbReference type="Gene3D" id="1.10.3730.20">
    <property type="match status" value="1"/>
</dbReference>
<proteinExistence type="inferred from homology"/>
<comment type="similarity">
    <text evidence="2">Belongs to the drug/metabolite transporter (DMT) superfamily. 10 TMS drug/metabolite exporter (DME) (TC 2.A.7.3) family.</text>
</comment>
<feature type="transmembrane region" description="Helical" evidence="6">
    <location>
        <begin position="31"/>
        <end position="58"/>
    </location>
</feature>
<feature type="transmembrane region" description="Helical" evidence="6">
    <location>
        <begin position="243"/>
        <end position="263"/>
    </location>
</feature>
<organism evidence="8">
    <name type="scientific">uncultured Sphingomonas sp</name>
    <dbReference type="NCBI Taxonomy" id="158754"/>
    <lineage>
        <taxon>Bacteria</taxon>
        <taxon>Pseudomonadati</taxon>
        <taxon>Pseudomonadota</taxon>
        <taxon>Alphaproteobacteria</taxon>
        <taxon>Sphingomonadales</taxon>
        <taxon>Sphingomonadaceae</taxon>
        <taxon>Sphingomonas</taxon>
        <taxon>environmental samples</taxon>
    </lineage>
</organism>
<keyword evidence="5 6" id="KW-0472">Membrane</keyword>
<feature type="transmembrane region" description="Helical" evidence="6">
    <location>
        <begin position="269"/>
        <end position="286"/>
    </location>
</feature>
<feature type="transmembrane region" description="Helical" evidence="6">
    <location>
        <begin position="215"/>
        <end position="236"/>
    </location>
</feature>
<accession>A0A6J4T8F5</accession>
<gene>
    <name evidence="8" type="ORF">AVDCRST_MAG44-1706</name>
</gene>
<protein>
    <recommendedName>
        <fullName evidence="7">EamA domain-containing protein</fullName>
    </recommendedName>
</protein>
<reference evidence="8" key="1">
    <citation type="submission" date="2020-02" db="EMBL/GenBank/DDBJ databases">
        <authorList>
            <person name="Meier V. D."/>
        </authorList>
    </citation>
    <scope>NUCLEOTIDE SEQUENCE</scope>
    <source>
        <strain evidence="8">AVDCRST_MAG44</strain>
    </source>
</reference>
<dbReference type="PANTHER" id="PTHR22911:SF6">
    <property type="entry name" value="SOLUTE CARRIER FAMILY 35 MEMBER G1"/>
    <property type="match status" value="1"/>
</dbReference>
<evidence type="ECO:0000256" key="6">
    <source>
        <dbReference type="SAM" id="Phobius"/>
    </source>
</evidence>
<feature type="transmembrane region" description="Helical" evidence="6">
    <location>
        <begin position="7"/>
        <end position="25"/>
    </location>
</feature>
<dbReference type="GO" id="GO:0016020">
    <property type="term" value="C:membrane"/>
    <property type="evidence" value="ECO:0007669"/>
    <property type="project" value="UniProtKB-SubCell"/>
</dbReference>
<feature type="domain" description="EamA" evidence="7">
    <location>
        <begin position="15"/>
        <end position="141"/>
    </location>
</feature>
<evidence type="ECO:0000256" key="1">
    <source>
        <dbReference type="ARBA" id="ARBA00004141"/>
    </source>
</evidence>
<keyword evidence="4 6" id="KW-1133">Transmembrane helix</keyword>
<dbReference type="SUPFAM" id="SSF103481">
    <property type="entry name" value="Multidrug resistance efflux transporter EmrE"/>
    <property type="match status" value="2"/>
</dbReference>
<feature type="transmembrane region" description="Helical" evidence="6">
    <location>
        <begin position="70"/>
        <end position="91"/>
    </location>
</feature>
<keyword evidence="3 6" id="KW-0812">Transmembrane</keyword>
<feature type="domain" description="EamA" evidence="7">
    <location>
        <begin position="155"/>
        <end position="285"/>
    </location>
</feature>
<dbReference type="AlphaFoldDB" id="A0A6J4T8F5"/>
<name>A0A6J4T8F5_9SPHN</name>
<dbReference type="EMBL" id="CADCVY010000111">
    <property type="protein sequence ID" value="CAA9515954.1"/>
    <property type="molecule type" value="Genomic_DNA"/>
</dbReference>
<dbReference type="Pfam" id="PF00892">
    <property type="entry name" value="EamA"/>
    <property type="match status" value="2"/>
</dbReference>
<sequence>MPKQHHAPVHVFAVGVIAIALFAAMDAVMKGLVIAIGTLATMFWRNLSGIALSGAIYLPRRSGWPAQSTMRIHVARGVLSAGMGFLFFWGIGRVPLAQAIALAFISPLIALYLAAVLLGEEVGRGTITASLIAFAGVIVIFIGQARADLGREALIGSFAVIVSAGLYALNIVIMRRQAQLADPMEITFFQSVIVTGVLGIAVLFVGAPLPAGIHWPWILLACVLAIGSMLLLSWAYARAEASYLAATEYTSFLWAALFGWLIFHEPLSPFTLAGAALIVAGCVLAARKAPDTSPPLEAAT</sequence>
<feature type="transmembrane region" description="Helical" evidence="6">
    <location>
        <begin position="125"/>
        <end position="147"/>
    </location>
</feature>
<evidence type="ECO:0000256" key="3">
    <source>
        <dbReference type="ARBA" id="ARBA00022692"/>
    </source>
</evidence>
<dbReference type="PANTHER" id="PTHR22911">
    <property type="entry name" value="ACYL-MALONYL CONDENSING ENZYME-RELATED"/>
    <property type="match status" value="1"/>
</dbReference>
<dbReference type="InterPro" id="IPR037185">
    <property type="entry name" value="EmrE-like"/>
</dbReference>
<evidence type="ECO:0000256" key="5">
    <source>
        <dbReference type="ARBA" id="ARBA00023136"/>
    </source>
</evidence>
<dbReference type="InterPro" id="IPR000620">
    <property type="entry name" value="EamA_dom"/>
</dbReference>
<evidence type="ECO:0000256" key="2">
    <source>
        <dbReference type="ARBA" id="ARBA00009853"/>
    </source>
</evidence>
<comment type="subcellular location">
    <subcellularLocation>
        <location evidence="1">Membrane</location>
        <topology evidence="1">Multi-pass membrane protein</topology>
    </subcellularLocation>
</comment>
<feature type="transmembrane region" description="Helical" evidence="6">
    <location>
        <begin position="186"/>
        <end position="209"/>
    </location>
</feature>
<evidence type="ECO:0000256" key="4">
    <source>
        <dbReference type="ARBA" id="ARBA00022989"/>
    </source>
</evidence>
<evidence type="ECO:0000259" key="7">
    <source>
        <dbReference type="Pfam" id="PF00892"/>
    </source>
</evidence>